<dbReference type="Gene3D" id="3.40.50.2300">
    <property type="match status" value="1"/>
</dbReference>
<dbReference type="Pfam" id="PF16486">
    <property type="entry name" value="ArgoN"/>
    <property type="match status" value="1"/>
</dbReference>
<dbReference type="InterPro" id="IPR012337">
    <property type="entry name" value="RNaseH-like_sf"/>
</dbReference>
<accession>A0A6D2LIQ9</accession>
<dbReference type="OrthoDB" id="10252740at2759"/>
<dbReference type="Pfam" id="PF08699">
    <property type="entry name" value="ArgoL1"/>
    <property type="match status" value="1"/>
</dbReference>
<feature type="region of interest" description="Disordered" evidence="5">
    <location>
        <begin position="1"/>
        <end position="21"/>
    </location>
</feature>
<dbReference type="Gene3D" id="3.30.420.10">
    <property type="entry name" value="Ribonuclease H-like superfamily/Ribonuclease H"/>
    <property type="match status" value="1"/>
</dbReference>
<dbReference type="PANTHER" id="PTHR22891">
    <property type="entry name" value="EUKARYOTIC TRANSLATION INITIATION FACTOR 2C"/>
    <property type="match status" value="1"/>
</dbReference>
<dbReference type="InterPro" id="IPR036085">
    <property type="entry name" value="PAZ_dom_sf"/>
</dbReference>
<name>A0A6D2LIQ9_9BRAS</name>
<keyword evidence="4" id="KW-0687">Ribonucleoprotein</keyword>
<comment type="similarity">
    <text evidence="1">Belongs to the argonaute family. Ago subfamily.</text>
</comment>
<dbReference type="InterPro" id="IPR014811">
    <property type="entry name" value="ArgoL1"/>
</dbReference>
<dbReference type="PROSITE" id="PS50821">
    <property type="entry name" value="PAZ"/>
    <property type="match status" value="1"/>
</dbReference>
<evidence type="ECO:0000313" key="9">
    <source>
        <dbReference type="Proteomes" id="UP000467841"/>
    </source>
</evidence>
<dbReference type="CDD" id="cd02846">
    <property type="entry name" value="PAZ_argonaute_like"/>
    <property type="match status" value="1"/>
</dbReference>
<keyword evidence="2" id="KW-0678">Repressor</keyword>
<dbReference type="Pfam" id="PF16487">
    <property type="entry name" value="ArgoMid"/>
    <property type="match status" value="1"/>
</dbReference>
<comment type="caution">
    <text evidence="8">The sequence shown here is derived from an EMBL/GenBank/DDBJ whole genome shotgun (WGS) entry which is preliminary data.</text>
</comment>
<dbReference type="GO" id="GO:0031047">
    <property type="term" value="P:regulatory ncRNA-mediated gene silencing"/>
    <property type="evidence" value="ECO:0007669"/>
    <property type="project" value="UniProtKB-KW"/>
</dbReference>
<evidence type="ECO:0000313" key="8">
    <source>
        <dbReference type="EMBL" id="CAA7061180.1"/>
    </source>
</evidence>
<dbReference type="Proteomes" id="UP000467841">
    <property type="component" value="Unassembled WGS sequence"/>
</dbReference>
<dbReference type="GO" id="GO:1990904">
    <property type="term" value="C:ribonucleoprotein complex"/>
    <property type="evidence" value="ECO:0007669"/>
    <property type="project" value="UniProtKB-KW"/>
</dbReference>
<dbReference type="EMBL" id="CACVBM020001851">
    <property type="protein sequence ID" value="CAA7061180.1"/>
    <property type="molecule type" value="Genomic_DNA"/>
</dbReference>
<dbReference type="GO" id="GO:0003723">
    <property type="term" value="F:RNA binding"/>
    <property type="evidence" value="ECO:0007669"/>
    <property type="project" value="InterPro"/>
</dbReference>
<dbReference type="InterPro" id="IPR036397">
    <property type="entry name" value="RNaseH_sf"/>
</dbReference>
<dbReference type="CDD" id="cd04657">
    <property type="entry name" value="Piwi_ago-like"/>
    <property type="match status" value="1"/>
</dbReference>
<evidence type="ECO:0000256" key="4">
    <source>
        <dbReference type="ARBA" id="ARBA00023274"/>
    </source>
</evidence>
<dbReference type="InterPro" id="IPR003100">
    <property type="entry name" value="PAZ_dom"/>
</dbReference>
<dbReference type="InterPro" id="IPR032474">
    <property type="entry name" value="Argonaute_N"/>
</dbReference>
<organism evidence="8 9">
    <name type="scientific">Microthlaspi erraticum</name>
    <dbReference type="NCBI Taxonomy" id="1685480"/>
    <lineage>
        <taxon>Eukaryota</taxon>
        <taxon>Viridiplantae</taxon>
        <taxon>Streptophyta</taxon>
        <taxon>Embryophyta</taxon>
        <taxon>Tracheophyta</taxon>
        <taxon>Spermatophyta</taxon>
        <taxon>Magnoliopsida</taxon>
        <taxon>eudicotyledons</taxon>
        <taxon>Gunneridae</taxon>
        <taxon>Pentapetalae</taxon>
        <taxon>rosids</taxon>
        <taxon>malvids</taxon>
        <taxon>Brassicales</taxon>
        <taxon>Brassicaceae</taxon>
        <taxon>Coluteocarpeae</taxon>
        <taxon>Microthlaspi</taxon>
    </lineage>
</organism>
<evidence type="ECO:0000256" key="5">
    <source>
        <dbReference type="SAM" id="MobiDB-lite"/>
    </source>
</evidence>
<dbReference type="InterPro" id="IPR003165">
    <property type="entry name" value="Piwi"/>
</dbReference>
<proteinExistence type="inferred from homology"/>
<dbReference type="AlphaFoldDB" id="A0A6D2LIQ9"/>
<dbReference type="FunFam" id="3.30.420.10:FF:000091">
    <property type="entry name" value="Protein argonaute 3"/>
    <property type="match status" value="1"/>
</dbReference>
<gene>
    <name evidence="8" type="ORF">MERR_LOCUS48416</name>
</gene>
<dbReference type="Pfam" id="PF02171">
    <property type="entry name" value="Piwi"/>
    <property type="match status" value="1"/>
</dbReference>
<reference evidence="8" key="1">
    <citation type="submission" date="2020-01" db="EMBL/GenBank/DDBJ databases">
        <authorList>
            <person name="Mishra B."/>
        </authorList>
    </citation>
    <scope>NUCLEOTIDE SEQUENCE [LARGE SCALE GENOMIC DNA]</scope>
</reference>
<dbReference type="Pfam" id="PF02170">
    <property type="entry name" value="PAZ"/>
    <property type="match status" value="1"/>
</dbReference>
<evidence type="ECO:0000259" key="7">
    <source>
        <dbReference type="PROSITE" id="PS50822"/>
    </source>
</evidence>
<dbReference type="InterPro" id="IPR045246">
    <property type="entry name" value="Piwi_ago-like"/>
</dbReference>
<dbReference type="InterPro" id="IPR032473">
    <property type="entry name" value="Argonaute_Mid_dom"/>
</dbReference>
<keyword evidence="3" id="KW-0943">RNA-mediated gene silencing</keyword>
<sequence>MDSSSKRTLLPMSGSGNGSKGQKIHLLTNHFKVDFTRPNSRYFYHYNVAITYEDGSPVDSKGVGRKILDNVKNNYPTDLGSKHFAYDGERNLFTIGALPSPQLDFSVVLVDMYSSRNAGNNDGDSKRLRRPNRSKNYKVSITFAAKIPIQAIQGNDTNHFQEAIRVLDVILRHNAARQGCLLLRQSSFHNDAKFFTNIGEGVDCLKGFHASFKNTQGGLALNIDVTNTLTVTPGPVLDFLVATQGRDRISIDWKRAKSTLRNLRIKVVTTNREYKITGLSGLRCKYQKFLWKRKNENGEVEEDEITVYNYFTQFLKINLDESGDFPCINISKPNRPPTYIPIEHCELVSLQRYTKALTISQKTNLVNKSRLRPQENRNMLTNALGNNKYNEDPMLQECGVRIGSEFTRVEGRILPTPNLKVGNGDDIFPRNGRWNFNNKKIAEPATVTKWAVVNFSAQCEPHKIVRDLVRCGKSKGINIDFPFHTVFEENPKLKNEPASVRVEKMVEQMTSGLPGPWKKKILVEFGIVTQCFSPPNNVNDHYLTNLLLKINVKLGGSNSLLAVERSRGMPSVMRVPTMIIGMDVSHGSPLSDAPSIAAVVSSREWPLISKYRACVRTQSPKVELIDNLFNPVSEKDDDGIMRELLYDFKSCSNRKPQHIIIFRDGVSESQFNQVLNIELDQMKQACKFLEEAWHPKFTVIIAQKNHHTKFFQTRRPDQNVDPGTIIDTKICHPLNNDFFLCAHAGMMGTTRPVHYHVLYDEVGFSTDDLQELVHSLSYVFQRSTTAISVVAPVRYAHLAAVQMGSVMKSQDSSVASSSHVGVTTSGEVPMPLMPKLNERVATSMFFC</sequence>
<evidence type="ECO:0000256" key="1">
    <source>
        <dbReference type="ARBA" id="ARBA00008201"/>
    </source>
</evidence>
<dbReference type="GO" id="GO:0051607">
    <property type="term" value="P:defense response to virus"/>
    <property type="evidence" value="ECO:0007669"/>
    <property type="project" value="UniProtKB-ARBA"/>
</dbReference>
<dbReference type="Pfam" id="PF16488">
    <property type="entry name" value="ArgoL2"/>
    <property type="match status" value="1"/>
</dbReference>
<keyword evidence="9" id="KW-1185">Reference proteome</keyword>
<dbReference type="InterPro" id="IPR032472">
    <property type="entry name" value="ArgoL2"/>
</dbReference>
<protein>
    <submittedName>
        <fullName evidence="8">Uncharacterized protein</fullName>
    </submittedName>
</protein>
<feature type="domain" description="Piwi" evidence="7">
    <location>
        <begin position="518"/>
        <end position="808"/>
    </location>
</feature>
<evidence type="ECO:0000259" key="6">
    <source>
        <dbReference type="PROSITE" id="PS50821"/>
    </source>
</evidence>
<dbReference type="SUPFAM" id="SSF101690">
    <property type="entry name" value="PAZ domain"/>
    <property type="match status" value="1"/>
</dbReference>
<evidence type="ECO:0000256" key="3">
    <source>
        <dbReference type="ARBA" id="ARBA00023158"/>
    </source>
</evidence>
<evidence type="ECO:0000256" key="2">
    <source>
        <dbReference type="ARBA" id="ARBA00022491"/>
    </source>
</evidence>
<dbReference type="SUPFAM" id="SSF53098">
    <property type="entry name" value="Ribonuclease H-like"/>
    <property type="match status" value="1"/>
</dbReference>
<dbReference type="Gene3D" id="2.170.260.10">
    <property type="entry name" value="paz domain"/>
    <property type="match status" value="1"/>
</dbReference>
<feature type="domain" description="PAZ" evidence="6">
    <location>
        <begin position="235"/>
        <end position="349"/>
    </location>
</feature>
<dbReference type="SMART" id="SM01163">
    <property type="entry name" value="DUF1785"/>
    <property type="match status" value="1"/>
</dbReference>
<dbReference type="PROSITE" id="PS50822">
    <property type="entry name" value="PIWI"/>
    <property type="match status" value="1"/>
</dbReference>
<dbReference type="SMART" id="SM00950">
    <property type="entry name" value="Piwi"/>
    <property type="match status" value="1"/>
</dbReference>